<evidence type="ECO:0000256" key="7">
    <source>
        <dbReference type="ARBA" id="ARBA00023315"/>
    </source>
</evidence>
<dbReference type="SMART" id="SM00822">
    <property type="entry name" value="PKS_KR"/>
    <property type="match status" value="1"/>
</dbReference>
<dbReference type="Pfam" id="PF08242">
    <property type="entry name" value="Methyltransf_12"/>
    <property type="match status" value="1"/>
</dbReference>
<dbReference type="Pfam" id="PF14765">
    <property type="entry name" value="PS-DH"/>
    <property type="match status" value="1"/>
</dbReference>
<dbReference type="InterPro" id="IPR036291">
    <property type="entry name" value="NAD(P)-bd_dom_sf"/>
</dbReference>
<dbReference type="GO" id="GO:0004312">
    <property type="term" value="F:fatty acid synthase activity"/>
    <property type="evidence" value="ECO:0007669"/>
    <property type="project" value="TreeGrafter"/>
</dbReference>
<dbReference type="SUPFAM" id="SSF55048">
    <property type="entry name" value="Probable ACP-binding domain of malonyl-CoA ACP transacylase"/>
    <property type="match status" value="1"/>
</dbReference>
<dbReference type="PROSITE" id="PS52004">
    <property type="entry name" value="KS3_2"/>
    <property type="match status" value="1"/>
</dbReference>
<dbReference type="InterPro" id="IPR032821">
    <property type="entry name" value="PKS_assoc"/>
</dbReference>
<name>A0AAD6G876_9EURO</name>
<dbReference type="InterPro" id="IPR018201">
    <property type="entry name" value="Ketoacyl_synth_AS"/>
</dbReference>
<dbReference type="GO" id="GO:0004315">
    <property type="term" value="F:3-oxoacyl-[acyl-carrier-protein] synthase activity"/>
    <property type="evidence" value="ECO:0007669"/>
    <property type="project" value="InterPro"/>
</dbReference>
<feature type="region of interest" description="Disordered" evidence="9">
    <location>
        <begin position="21"/>
        <end position="52"/>
    </location>
</feature>
<dbReference type="Gene3D" id="1.10.1200.10">
    <property type="entry name" value="ACP-like"/>
    <property type="match status" value="1"/>
</dbReference>
<evidence type="ECO:0008006" key="15">
    <source>
        <dbReference type="Google" id="ProtNLM"/>
    </source>
</evidence>
<evidence type="ECO:0000313" key="13">
    <source>
        <dbReference type="EMBL" id="KAJ5461918.1"/>
    </source>
</evidence>
<dbReference type="Pfam" id="PF16197">
    <property type="entry name" value="KAsynt_C_assoc"/>
    <property type="match status" value="1"/>
</dbReference>
<dbReference type="InterPro" id="IPR020841">
    <property type="entry name" value="PKS_Beta-ketoAc_synthase_dom"/>
</dbReference>
<dbReference type="InterPro" id="IPR042104">
    <property type="entry name" value="PKS_dehydratase_sf"/>
</dbReference>
<dbReference type="InterPro" id="IPR014030">
    <property type="entry name" value="Ketoacyl_synth_N"/>
</dbReference>
<dbReference type="Gene3D" id="3.10.129.110">
    <property type="entry name" value="Polyketide synthase dehydratase"/>
    <property type="match status" value="1"/>
</dbReference>
<dbReference type="InterPro" id="IPR009081">
    <property type="entry name" value="PP-bd_ACP"/>
</dbReference>
<dbReference type="InterPro" id="IPR020807">
    <property type="entry name" value="PKS_DH"/>
</dbReference>
<dbReference type="InterPro" id="IPR013154">
    <property type="entry name" value="ADH-like_N"/>
</dbReference>
<feature type="compositionally biased region" description="Polar residues" evidence="9">
    <location>
        <begin position="27"/>
        <end position="45"/>
    </location>
</feature>
<evidence type="ECO:0000259" key="10">
    <source>
        <dbReference type="PROSITE" id="PS50075"/>
    </source>
</evidence>
<dbReference type="SMART" id="SM00823">
    <property type="entry name" value="PKS_PP"/>
    <property type="match status" value="1"/>
</dbReference>
<evidence type="ECO:0000256" key="4">
    <source>
        <dbReference type="ARBA" id="ARBA00022679"/>
    </source>
</evidence>
<dbReference type="Pfam" id="PF21089">
    <property type="entry name" value="PKS_DH_N"/>
    <property type="match status" value="1"/>
</dbReference>
<dbReference type="InterPro" id="IPR049551">
    <property type="entry name" value="PKS_DH_C"/>
</dbReference>
<dbReference type="InterPro" id="IPR016035">
    <property type="entry name" value="Acyl_Trfase/lysoPLipase"/>
</dbReference>
<dbReference type="Gene3D" id="3.40.47.10">
    <property type="match status" value="1"/>
</dbReference>
<evidence type="ECO:0000313" key="14">
    <source>
        <dbReference type="Proteomes" id="UP001213681"/>
    </source>
</evidence>
<dbReference type="PANTHER" id="PTHR43775">
    <property type="entry name" value="FATTY ACID SYNTHASE"/>
    <property type="match status" value="1"/>
</dbReference>
<dbReference type="SMART" id="SM00829">
    <property type="entry name" value="PKS_ER"/>
    <property type="match status" value="1"/>
</dbReference>
<dbReference type="InterPro" id="IPR029063">
    <property type="entry name" value="SAM-dependent_MTases_sf"/>
</dbReference>
<dbReference type="InterPro" id="IPR049552">
    <property type="entry name" value="PKS_DH_N"/>
</dbReference>
<dbReference type="Gene3D" id="3.40.50.150">
    <property type="entry name" value="Vaccinia Virus protein VP39"/>
    <property type="match status" value="1"/>
</dbReference>
<dbReference type="SMART" id="SM00826">
    <property type="entry name" value="PKS_DH"/>
    <property type="match status" value="1"/>
</dbReference>
<accession>A0AAD6G876</accession>
<keyword evidence="7" id="KW-0012">Acyltransferase</keyword>
<keyword evidence="14" id="KW-1185">Reference proteome</keyword>
<dbReference type="Pfam" id="PF02801">
    <property type="entry name" value="Ketoacyl-synt_C"/>
    <property type="match status" value="1"/>
</dbReference>
<dbReference type="Pfam" id="PF00698">
    <property type="entry name" value="Acyl_transf_1"/>
    <property type="match status" value="1"/>
</dbReference>
<reference evidence="13" key="2">
    <citation type="journal article" date="2023" name="IMA Fungus">
        <title>Comparative genomic study of the Penicillium genus elucidates a diverse pangenome and 15 lateral gene transfer events.</title>
        <authorList>
            <person name="Petersen C."/>
            <person name="Sorensen T."/>
            <person name="Nielsen M.R."/>
            <person name="Sondergaard T.E."/>
            <person name="Sorensen J.L."/>
            <person name="Fitzpatrick D.A."/>
            <person name="Frisvad J.C."/>
            <person name="Nielsen K.L."/>
        </authorList>
    </citation>
    <scope>NUCLEOTIDE SEQUENCE</scope>
    <source>
        <strain evidence="13">IBT 16125</strain>
    </source>
</reference>
<dbReference type="PANTHER" id="PTHR43775:SF49">
    <property type="entry name" value="SYNTHASE, PUTATIVE (JCVI)-RELATED"/>
    <property type="match status" value="1"/>
</dbReference>
<dbReference type="CDD" id="cd02440">
    <property type="entry name" value="AdoMet_MTases"/>
    <property type="match status" value="1"/>
</dbReference>
<feature type="domain" description="Carrier" evidence="10">
    <location>
        <begin position="2402"/>
        <end position="2479"/>
    </location>
</feature>
<dbReference type="Pfam" id="PF08240">
    <property type="entry name" value="ADH_N"/>
    <property type="match status" value="1"/>
</dbReference>
<dbReference type="Proteomes" id="UP001213681">
    <property type="component" value="Unassembled WGS sequence"/>
</dbReference>
<feature type="region of interest" description="C-terminal hotdog fold" evidence="8">
    <location>
        <begin position="1080"/>
        <end position="1224"/>
    </location>
</feature>
<dbReference type="InterPro" id="IPR057326">
    <property type="entry name" value="KR_dom"/>
</dbReference>
<dbReference type="InterPro" id="IPR013968">
    <property type="entry name" value="PKS_KR"/>
</dbReference>
<dbReference type="CDD" id="cd00833">
    <property type="entry name" value="PKS"/>
    <property type="match status" value="1"/>
</dbReference>
<dbReference type="PROSITE" id="PS52019">
    <property type="entry name" value="PKS_MFAS_DH"/>
    <property type="match status" value="1"/>
</dbReference>
<dbReference type="InterPro" id="IPR011032">
    <property type="entry name" value="GroES-like_sf"/>
</dbReference>
<dbReference type="InterPro" id="IPR036736">
    <property type="entry name" value="ACP-like_sf"/>
</dbReference>
<dbReference type="InterPro" id="IPR014031">
    <property type="entry name" value="Ketoacyl_synth_C"/>
</dbReference>
<dbReference type="Pfam" id="PF08659">
    <property type="entry name" value="KR"/>
    <property type="match status" value="1"/>
</dbReference>
<dbReference type="RefSeq" id="XP_056770960.1">
    <property type="nucleotide sequence ID" value="XM_056906853.1"/>
</dbReference>
<keyword evidence="4" id="KW-0808">Transferase</keyword>
<gene>
    <name evidence="13" type="ORF">N7458_003470</name>
</gene>
<dbReference type="InterPro" id="IPR049900">
    <property type="entry name" value="PKS_mFAS_DH"/>
</dbReference>
<feature type="active site" description="Proton donor; for dehydratase activity" evidence="8">
    <location>
        <position position="1141"/>
    </location>
</feature>
<evidence type="ECO:0000256" key="1">
    <source>
        <dbReference type="ARBA" id="ARBA00022450"/>
    </source>
</evidence>
<dbReference type="GO" id="GO:0032259">
    <property type="term" value="P:methylation"/>
    <property type="evidence" value="ECO:0007669"/>
    <property type="project" value="UniProtKB-KW"/>
</dbReference>
<dbReference type="SMART" id="SM00825">
    <property type="entry name" value="PKS_KS"/>
    <property type="match status" value="1"/>
</dbReference>
<organism evidence="13 14">
    <name type="scientific">Penicillium daleae</name>
    <dbReference type="NCBI Taxonomy" id="63821"/>
    <lineage>
        <taxon>Eukaryota</taxon>
        <taxon>Fungi</taxon>
        <taxon>Dikarya</taxon>
        <taxon>Ascomycota</taxon>
        <taxon>Pezizomycotina</taxon>
        <taxon>Eurotiomycetes</taxon>
        <taxon>Eurotiomycetidae</taxon>
        <taxon>Eurotiales</taxon>
        <taxon>Aspergillaceae</taxon>
        <taxon>Penicillium</taxon>
    </lineage>
</organism>
<dbReference type="Pfam" id="PF00109">
    <property type="entry name" value="ketoacyl-synt"/>
    <property type="match status" value="1"/>
</dbReference>
<dbReference type="InterPro" id="IPR020806">
    <property type="entry name" value="PKS_PP-bd"/>
</dbReference>
<feature type="active site" description="Proton acceptor; for dehydratase activity" evidence="8">
    <location>
        <position position="974"/>
    </location>
</feature>
<dbReference type="GO" id="GO:0016491">
    <property type="term" value="F:oxidoreductase activity"/>
    <property type="evidence" value="ECO:0007669"/>
    <property type="project" value="InterPro"/>
</dbReference>
<evidence type="ECO:0000256" key="9">
    <source>
        <dbReference type="SAM" id="MobiDB-lite"/>
    </source>
</evidence>
<feature type="domain" description="PKS/mFAS DH" evidence="12">
    <location>
        <begin position="942"/>
        <end position="1224"/>
    </location>
</feature>
<dbReference type="Gene3D" id="3.40.50.720">
    <property type="entry name" value="NAD(P)-binding Rossmann-like Domain"/>
    <property type="match status" value="2"/>
</dbReference>
<keyword evidence="5" id="KW-0521">NADP</keyword>
<evidence type="ECO:0000256" key="5">
    <source>
        <dbReference type="ARBA" id="ARBA00022857"/>
    </source>
</evidence>
<comment type="caution">
    <text evidence="13">The sequence shown here is derived from an EMBL/GenBank/DDBJ whole genome shotgun (WGS) entry which is preliminary data.</text>
</comment>
<dbReference type="InterPro" id="IPR014043">
    <property type="entry name" value="Acyl_transferase_dom"/>
</dbReference>
<dbReference type="PROSITE" id="PS50075">
    <property type="entry name" value="CARRIER"/>
    <property type="match status" value="1"/>
</dbReference>
<keyword evidence="1" id="KW-0596">Phosphopantetheine</keyword>
<dbReference type="SUPFAM" id="SSF53335">
    <property type="entry name" value="S-adenosyl-L-methionine-dependent methyltransferases"/>
    <property type="match status" value="1"/>
</dbReference>
<dbReference type="GeneID" id="81597096"/>
<reference evidence="13" key="1">
    <citation type="submission" date="2022-12" db="EMBL/GenBank/DDBJ databases">
        <authorList>
            <person name="Petersen C."/>
        </authorList>
    </citation>
    <scope>NUCLEOTIDE SEQUENCE</scope>
    <source>
        <strain evidence="13">IBT 16125</strain>
    </source>
</reference>
<dbReference type="InterPro" id="IPR016039">
    <property type="entry name" value="Thiolase-like"/>
</dbReference>
<keyword evidence="2" id="KW-0597">Phosphoprotein</keyword>
<dbReference type="SUPFAM" id="SSF51735">
    <property type="entry name" value="NAD(P)-binding Rossmann-fold domains"/>
    <property type="match status" value="2"/>
</dbReference>
<dbReference type="InterPro" id="IPR050091">
    <property type="entry name" value="PKS_NRPS_Biosynth_Enz"/>
</dbReference>
<dbReference type="Pfam" id="PF00550">
    <property type="entry name" value="PP-binding"/>
    <property type="match status" value="1"/>
</dbReference>
<dbReference type="SUPFAM" id="SSF47336">
    <property type="entry name" value="ACP-like"/>
    <property type="match status" value="1"/>
</dbReference>
<dbReference type="SUPFAM" id="SSF52151">
    <property type="entry name" value="FabD/lysophospholipase-like"/>
    <property type="match status" value="1"/>
</dbReference>
<evidence type="ECO:0000259" key="12">
    <source>
        <dbReference type="PROSITE" id="PS52019"/>
    </source>
</evidence>
<evidence type="ECO:0000259" key="11">
    <source>
        <dbReference type="PROSITE" id="PS52004"/>
    </source>
</evidence>
<dbReference type="InterPro" id="IPR001227">
    <property type="entry name" value="Ac_transferase_dom_sf"/>
</dbReference>
<keyword evidence="6" id="KW-0511">Multifunctional enzyme</keyword>
<dbReference type="EMBL" id="JAPVEA010000002">
    <property type="protein sequence ID" value="KAJ5461918.1"/>
    <property type="molecule type" value="Genomic_DNA"/>
</dbReference>
<feature type="region of interest" description="N-terminal hotdog fold" evidence="8">
    <location>
        <begin position="942"/>
        <end position="1070"/>
    </location>
</feature>
<dbReference type="GO" id="GO:0031177">
    <property type="term" value="F:phosphopantetheine binding"/>
    <property type="evidence" value="ECO:0007669"/>
    <property type="project" value="InterPro"/>
</dbReference>
<dbReference type="PROSITE" id="PS00606">
    <property type="entry name" value="KS3_1"/>
    <property type="match status" value="1"/>
</dbReference>
<dbReference type="GO" id="GO:0030639">
    <property type="term" value="P:polyketide biosynthetic process"/>
    <property type="evidence" value="ECO:0007669"/>
    <property type="project" value="UniProtKB-ARBA"/>
</dbReference>
<protein>
    <recommendedName>
        <fullName evidence="15">Carrier domain-containing protein</fullName>
    </recommendedName>
</protein>
<dbReference type="GO" id="GO:0008168">
    <property type="term" value="F:methyltransferase activity"/>
    <property type="evidence" value="ECO:0007669"/>
    <property type="project" value="UniProtKB-KW"/>
</dbReference>
<dbReference type="SUPFAM" id="SSF53901">
    <property type="entry name" value="Thiolase-like"/>
    <property type="match status" value="1"/>
</dbReference>
<dbReference type="SMART" id="SM00827">
    <property type="entry name" value="PKS_AT"/>
    <property type="match status" value="1"/>
</dbReference>
<evidence type="ECO:0000256" key="8">
    <source>
        <dbReference type="PROSITE-ProRule" id="PRU01363"/>
    </source>
</evidence>
<dbReference type="InterPro" id="IPR013217">
    <property type="entry name" value="Methyltransf_12"/>
</dbReference>
<evidence type="ECO:0000256" key="3">
    <source>
        <dbReference type="ARBA" id="ARBA00022603"/>
    </source>
</evidence>
<dbReference type="GO" id="GO:1901336">
    <property type="term" value="P:lactone biosynthetic process"/>
    <property type="evidence" value="ECO:0007669"/>
    <property type="project" value="UniProtKB-ARBA"/>
</dbReference>
<proteinExistence type="predicted"/>
<dbReference type="CDD" id="cd05195">
    <property type="entry name" value="enoyl_red"/>
    <property type="match status" value="1"/>
</dbReference>
<sequence>MTINDGVATYSSNDSYGGIVNDAIPNGINQTDEVSPVDGTSSQDISPKKTDKIAAPEPIAIVGMAMRLPGGVNSATDFWNLLMDKRNGCIRVPEDRYNVDAFYSESGKPGTVHTQYGNFLQDNIKHFDASFFSMTRSETEKLDPQARLLLEVSREVLENAGETQWRGQRIGCYVGVFGEDWQDIHLKDSQDAGMYRVTGYGDFLLANRISYEYDMKGPSATIKTGCSSSLICLHMACKAIANNECDGAIVAGTNLIMSPTITIAMSEQGVLSPDAACKAFDARANGYARGEAINAVYIKRLSDAIRDRNPIQAVIRATASNCDGRTPGISHPSSESHEVLMRAAYTAAGLNDYSDMGFVECHGTGTSIGDPLEAQAVANVFGERGVYVGSCKPNVGHSEGASGITGVIKGVLALQHKTIPPNINFRTPNPKIPFDKLKVPTDAIPWPKSCAERVCVNSFGLGGANATVILDSAASHGLQTQTVLSRKKEELLVFSANHTDSLEQLVANSKEFLETNPEATADLAYTLGARREHLPFRKFLITGDSITEGLTGVKPSCEQTINFVFTGQGAQWVGMGRELLRAYPSVRENIRQLDSTLQRLPDGPSWLIEKELLTTEPSTDDENFANKMAMRFGKAEFAQPLCTAVQIVIINLLKAWGITPSAVVGHSSGEIAAAYAANAITQEEAIIAAFYRGLCVKLQTKRGGMAAVGLGQDDIKRFLIDGVVVACENSPSSVTISGDVEPMEKVLEQIKHELPGAFTRVLKVEMAYHSHHMAEVGREYQAAIEDLIDAKKPEIAFFSSVTGELVNANGSLGPAYWRANLESTVRFSRAVMTLLKGSSGDQIFLEIGPHAALQGPLRQILKSCNARTLNYYTALVRNTSATLSILQCVGQLYVRGLPIDFKSMAPGRVLTDLRPYPWHHELEYWDESRISKDWRFRKYCHHEILGSRISDGSDLEPTWRNLLRMEECSWIRDHQVSSDIIFPGAGYIAMAGEAIRQLTSAEDFTVREVTLASAMVISESQNTELITSLRPLRLTNSLDSVWYEFSITSYNGASWTKHCFGQARPGPEHDLKPPGHEALPRNVSSAKWYQTMRSIGLQYGPRFQGLDEISTGTNQMVANASLSNELHADEAFYAMHPSTIDMCIQLFSAAATYGQPRRLRLLSVPSAIESLYIARPESRINITVEASTTPRGLITGNGAGTSNGKVVFEIRGLQLHPLEDSDDLRGSDPHAACHIYWKPDIDFLNPVDLIRPANAGSQRQWYLPVEKLALLCTIESYNELKSVQPSERHLTKYQSWLERESIRAATGDNVLVEEPQTLVALRSDERLAEITRLTEQVLQTPTRVAAIAIRRIFDAAKDIFEGKVNSLELLLADDVLTQLYNLGDRWHHADFFKSHCHAKPWLRILEIGAGTGGTTATIFDSLSSHGERMYGLYSYTDISAGFFIEAKDRFANYSNIEYSVLDITQDPADQGFEVASYDVIIANNVLHATPNIRETLTNVKRLLRSDGFLFLDELCSTANWLNYIMGTLSGWWLGEADGRSWEPYVSPERWAQELAAVGFSEPSIFYDDEAPYQANALIVSRIKPVEETQTPKLISLLCDNSTQLPLVAEIENKLTRSGYMVEHSTLKDPPKPGQDIVSVLDLQEPFLERISEQRFNDLVQFFHALDAESGVLWLTRAVQVNCKDPRWAQSLGFTRTIRNELAVDVATLELDTLECEASGAVKNVLKKFQHRTKTDGYDPDYEWVLDSGKIHLGRFRWFSVNDGLRRTRSDSHLPKRLEITKRGFLGTLRWVQHPIQALVDDQVEVEVRAVGMNFKDVLIAQGIVDGHPSEGNGLGCECAGVIRQVGPKVQNLTVGDRVVVFAGGSYSTSLVTKSSLCARIPPELSFEEAATMPCVYSTVNVLIHSACGGIGSAAIQICQMIGATIYATVGTEEKTQYLVDTYGIPQSHIFNSRNATFLPNVLQATNGRGVDLVINSLSGELLHASWKCVAAYGSMVEIGKRDFIGRGRLNMDSFEANRAFFGVDFAQICAERPDIAEDILGECVQYYIAGSIRPITPVTYFPADRIQEAFRFMQKGSHIGKIVITMPEDSNSLSTLGRQEKLALRPDASYLLVGGLGGLGRAVSTWLVENGAKNLVYLSRSAGQSIQDRQFFLELQDQGCSVQAFPGDVSVLGDVERTIQGARLPVAGILQMSMVLKDKKLDQMCLSDWGAAIKLKVDGTWNLHEATKSSPLDFMVLFSSFSGIMGQRGQANYASANTFLDAFVQYRHANGLPASVLDIGPIEDIGYVSANKKVLDQFKATNIHVLREIDLLESLHLAILSSSPVSCEDGFVNKSQIAIGLRMTVPSQAPNNRCIWKRDRRTAIYRNIEQVEESTDSGSADGGLRQFLADAAANPAILNEPNSALFLTKELGKTLYGFLQISEEEIDVSRSISSMGVDSLVAIELRNWCRHKMGLEITVLEILDLPNLGAFGRSAAQRLYSKYGGGEGHVRDSFLTMKAP</sequence>
<evidence type="ECO:0000256" key="6">
    <source>
        <dbReference type="ARBA" id="ARBA00023268"/>
    </source>
</evidence>
<evidence type="ECO:0000256" key="2">
    <source>
        <dbReference type="ARBA" id="ARBA00022553"/>
    </source>
</evidence>
<dbReference type="InterPro" id="IPR020843">
    <property type="entry name" value="ER"/>
</dbReference>
<dbReference type="Gene3D" id="3.90.180.10">
    <property type="entry name" value="Medium-chain alcohol dehydrogenases, catalytic domain"/>
    <property type="match status" value="1"/>
</dbReference>
<feature type="domain" description="Ketosynthase family 3 (KS3)" evidence="11">
    <location>
        <begin position="56"/>
        <end position="472"/>
    </location>
</feature>
<dbReference type="InterPro" id="IPR016036">
    <property type="entry name" value="Malonyl_transacylase_ACP-bd"/>
</dbReference>
<dbReference type="GO" id="GO:0006633">
    <property type="term" value="P:fatty acid biosynthetic process"/>
    <property type="evidence" value="ECO:0007669"/>
    <property type="project" value="InterPro"/>
</dbReference>
<dbReference type="Pfam" id="PF13602">
    <property type="entry name" value="ADH_zinc_N_2"/>
    <property type="match status" value="1"/>
</dbReference>
<keyword evidence="3" id="KW-0489">Methyltransferase</keyword>
<dbReference type="SUPFAM" id="SSF50129">
    <property type="entry name" value="GroES-like"/>
    <property type="match status" value="1"/>
</dbReference>
<dbReference type="Gene3D" id="3.40.366.10">
    <property type="entry name" value="Malonyl-Coenzyme A Acyl Carrier Protein, domain 2"/>
    <property type="match status" value="1"/>
</dbReference>